<reference evidence="7" key="1">
    <citation type="journal article" date="2019" name="Int. J. Syst. Evol. Microbiol.">
        <title>The Global Catalogue of Microorganisms (GCM) 10K type strain sequencing project: providing services to taxonomists for standard genome sequencing and annotation.</title>
        <authorList>
            <consortium name="The Broad Institute Genomics Platform"/>
            <consortium name="The Broad Institute Genome Sequencing Center for Infectious Disease"/>
            <person name="Wu L."/>
            <person name="Ma J."/>
        </authorList>
    </citation>
    <scope>NUCLEOTIDE SEQUENCE [LARGE SCALE GENOMIC DNA]</scope>
    <source>
        <strain evidence="7">JCM 18459</strain>
    </source>
</reference>
<comment type="similarity">
    <text evidence="4">Belongs to the class-I pyridoxal-phosphate-dependent aminotransferase family.</text>
</comment>
<proteinExistence type="inferred from homology"/>
<dbReference type="CDD" id="cd00609">
    <property type="entry name" value="AAT_like"/>
    <property type="match status" value="1"/>
</dbReference>
<feature type="domain" description="Aminotransferase class I/classII large" evidence="5">
    <location>
        <begin position="32"/>
        <end position="372"/>
    </location>
</feature>
<dbReference type="InterPro" id="IPR015424">
    <property type="entry name" value="PyrdxlP-dep_Trfase"/>
</dbReference>
<dbReference type="EC" id="2.6.1.-" evidence="4"/>
<dbReference type="InterPro" id="IPR015421">
    <property type="entry name" value="PyrdxlP-dep_Trfase_major"/>
</dbReference>
<dbReference type="InterPro" id="IPR015422">
    <property type="entry name" value="PyrdxlP-dep_Trfase_small"/>
</dbReference>
<dbReference type="GO" id="GO:0008483">
    <property type="term" value="F:transaminase activity"/>
    <property type="evidence" value="ECO:0007669"/>
    <property type="project" value="UniProtKB-KW"/>
</dbReference>
<accession>A0ABP9PIA7</accession>
<keyword evidence="3 4" id="KW-0808">Transferase</keyword>
<evidence type="ECO:0000256" key="2">
    <source>
        <dbReference type="ARBA" id="ARBA00022576"/>
    </source>
</evidence>
<evidence type="ECO:0000256" key="4">
    <source>
        <dbReference type="RuleBase" id="RU000481"/>
    </source>
</evidence>
<dbReference type="NCBIfam" id="TIGR03539">
    <property type="entry name" value="DapC_actino"/>
    <property type="match status" value="1"/>
</dbReference>
<dbReference type="Pfam" id="PF00155">
    <property type="entry name" value="Aminotran_1_2"/>
    <property type="match status" value="1"/>
</dbReference>
<comment type="cofactor">
    <cofactor evidence="1 4">
        <name>pyridoxal 5'-phosphate</name>
        <dbReference type="ChEBI" id="CHEBI:597326"/>
    </cofactor>
</comment>
<evidence type="ECO:0000256" key="1">
    <source>
        <dbReference type="ARBA" id="ARBA00001933"/>
    </source>
</evidence>
<evidence type="ECO:0000259" key="5">
    <source>
        <dbReference type="Pfam" id="PF00155"/>
    </source>
</evidence>
<evidence type="ECO:0000313" key="7">
    <source>
        <dbReference type="Proteomes" id="UP001500221"/>
    </source>
</evidence>
<organism evidence="6 7">
    <name type="scientific">Nocardioides marinquilinus</name>
    <dbReference type="NCBI Taxonomy" id="1210400"/>
    <lineage>
        <taxon>Bacteria</taxon>
        <taxon>Bacillati</taxon>
        <taxon>Actinomycetota</taxon>
        <taxon>Actinomycetes</taxon>
        <taxon>Propionibacteriales</taxon>
        <taxon>Nocardioidaceae</taxon>
        <taxon>Nocardioides</taxon>
    </lineage>
</organism>
<evidence type="ECO:0000256" key="3">
    <source>
        <dbReference type="ARBA" id="ARBA00022679"/>
    </source>
</evidence>
<dbReference type="PANTHER" id="PTHR42832">
    <property type="entry name" value="AMINO ACID AMINOTRANSFERASE"/>
    <property type="match status" value="1"/>
</dbReference>
<dbReference type="SUPFAM" id="SSF53383">
    <property type="entry name" value="PLP-dependent transferases"/>
    <property type="match status" value="1"/>
</dbReference>
<dbReference type="Gene3D" id="3.40.640.10">
    <property type="entry name" value="Type I PLP-dependent aspartate aminotransferase-like (Major domain)"/>
    <property type="match status" value="1"/>
</dbReference>
<keyword evidence="2 4" id="KW-0032">Aminotransferase</keyword>
<name>A0ABP9PIA7_9ACTN</name>
<dbReference type="Proteomes" id="UP001500221">
    <property type="component" value="Unassembled WGS sequence"/>
</dbReference>
<dbReference type="EMBL" id="BAABKG010000002">
    <property type="protein sequence ID" value="GAA5147070.1"/>
    <property type="molecule type" value="Genomic_DNA"/>
</dbReference>
<gene>
    <name evidence="6" type="ORF">GCM10023340_18920</name>
</gene>
<dbReference type="PROSITE" id="PS00105">
    <property type="entry name" value="AA_TRANSFER_CLASS_1"/>
    <property type="match status" value="1"/>
</dbReference>
<dbReference type="InterPro" id="IPR004839">
    <property type="entry name" value="Aminotransferase_I/II_large"/>
</dbReference>
<dbReference type="RefSeq" id="WP_345457452.1">
    <property type="nucleotide sequence ID" value="NZ_BAABKG010000002.1"/>
</dbReference>
<evidence type="ECO:0000313" key="6">
    <source>
        <dbReference type="EMBL" id="GAA5147070.1"/>
    </source>
</evidence>
<comment type="caution">
    <text evidence="6">The sequence shown here is derived from an EMBL/GenBank/DDBJ whole genome shotgun (WGS) entry which is preliminary data.</text>
</comment>
<dbReference type="InterPro" id="IPR019880">
    <property type="entry name" value="OxyQ"/>
</dbReference>
<dbReference type="InterPro" id="IPR050881">
    <property type="entry name" value="LL-DAP_aminotransferase"/>
</dbReference>
<dbReference type="PANTHER" id="PTHR42832:SF3">
    <property type="entry name" value="L-GLUTAMINE--4-(METHYLSULFANYL)-2-OXOBUTANOATE AMINOTRANSFERASE"/>
    <property type="match status" value="1"/>
</dbReference>
<keyword evidence="7" id="KW-1185">Reference proteome</keyword>
<dbReference type="InterPro" id="IPR004838">
    <property type="entry name" value="NHTrfase_class1_PyrdxlP-BS"/>
</dbReference>
<protein>
    <recommendedName>
        <fullName evidence="4">Aminotransferase</fullName>
        <ecNumber evidence="4">2.6.1.-</ecNumber>
    </recommendedName>
</protein>
<sequence length="375" mass="38602">MSLGRVSARLPAAVQAGLAAVRERAAASGLPVVDLSIGAPTDPTPEVVRRALAAHADAPGYPLTVGTRPLREAVVGWLARAHDVSGLDQAQTLPVPGTKEIIGSLALHLGLGPGDVVAAPALAYPTYAVGAALAGAELAHAVLAADLDALAAAGRAPRLVWVNSPANPTGRVLAPDDLRDLVAWCRAHDALLVSDECYLDLGWDVEPRSVLHPDVCGTGPDAHRGLLALHSLSKRSNLAGYRVGFCTGDPALVAELASVRRNLGLQVAGPQQGAAVAALDDDAHVAEQRARYAGRRDVLLPAMAAAGLRVEHGEAGLYLWATAGEPGVETQARLADRGLVVVSGHEYGAAGAQHVRVALTAPDDAVRVAAERMRS</sequence>
<dbReference type="Gene3D" id="3.90.1150.10">
    <property type="entry name" value="Aspartate Aminotransferase, domain 1"/>
    <property type="match status" value="1"/>
</dbReference>